<sequence>MADTQATPWLTLIGWGESGIGALSAASRAALDEAEVVFGAARHLRLLPDLKGEVRCWPVPFADGIPQLLAERGRRVVMLVSGDPFCFGAGTTITRYLAREEWHAFPAPSTFGLAAARLGWALEKTVCLGLHAAPLQRARPHMQPGQRLLILVRDGQSVGMLAQLISRWGFGRSQLHLLEALDGARERWRQGMAEYTVPPDIQAPVIVGVEVDGDGPAIPMSSGWPDHFFEHDGQLTKQPIRALTLSALAPQAGQCLWDIGAGSGAIAIEWLARHHLTQAVAFEQSSERAARARRNALALGQDRLHVVEGRAPLTLDDQPLPDTVFIGGGVSEALLNWLWTHLAEGTRVVANAVSLESEALLSHWQRHNGGELLRFDWAKAETMGPRRGWKARYPIVQWQTWR</sequence>
<dbReference type="InterPro" id="IPR035996">
    <property type="entry name" value="4pyrrol_Methylase_sf"/>
</dbReference>
<keyword evidence="3 7" id="KW-0489">Methyltransferase</keyword>
<dbReference type="InterPro" id="IPR050714">
    <property type="entry name" value="Cobalamin_biosynth_MTase"/>
</dbReference>
<reference evidence="7 8" key="1">
    <citation type="submission" date="2016-08" db="EMBL/GenBank/DDBJ databases">
        <authorList>
            <person name="Seilhamer J.J."/>
        </authorList>
    </citation>
    <scope>NUCLEOTIDE SEQUENCE [LARGE SCALE GENOMIC DNA]</scope>
    <source>
        <strain evidence="7 8">PH27A</strain>
    </source>
</reference>
<evidence type="ECO:0000313" key="8">
    <source>
        <dbReference type="Proteomes" id="UP000094291"/>
    </source>
</evidence>
<evidence type="ECO:0000256" key="4">
    <source>
        <dbReference type="ARBA" id="ARBA00022679"/>
    </source>
</evidence>
<dbReference type="SUPFAM" id="SSF53790">
    <property type="entry name" value="Tetrapyrrole methylase"/>
    <property type="match status" value="1"/>
</dbReference>
<dbReference type="InterPro" id="IPR006365">
    <property type="entry name" value="Cbl_synth_CobL"/>
</dbReference>
<dbReference type="PANTHER" id="PTHR43182:SF1">
    <property type="entry name" value="COBALT-PRECORRIN-7 C(5)-METHYLTRANSFERASE"/>
    <property type="match status" value="1"/>
</dbReference>
<dbReference type="UniPathway" id="UPA00148"/>
<keyword evidence="8" id="KW-1185">Reference proteome</keyword>
<dbReference type="InterPro" id="IPR012818">
    <property type="entry name" value="CbiE"/>
</dbReference>
<accession>A0A1E2VC61</accession>
<dbReference type="GO" id="GO:0008276">
    <property type="term" value="F:protein methyltransferase activity"/>
    <property type="evidence" value="ECO:0007669"/>
    <property type="project" value="InterPro"/>
</dbReference>
<dbReference type="SUPFAM" id="SSF53335">
    <property type="entry name" value="S-adenosyl-L-methionine-dependent methyltransferases"/>
    <property type="match status" value="1"/>
</dbReference>
<dbReference type="PIRSF" id="PIRSF036428">
    <property type="entry name" value="CobL"/>
    <property type="match status" value="1"/>
</dbReference>
<dbReference type="Proteomes" id="UP000094291">
    <property type="component" value="Unassembled WGS sequence"/>
</dbReference>
<evidence type="ECO:0000259" key="6">
    <source>
        <dbReference type="Pfam" id="PF00590"/>
    </source>
</evidence>
<dbReference type="GO" id="GO:0032259">
    <property type="term" value="P:methylation"/>
    <property type="evidence" value="ECO:0007669"/>
    <property type="project" value="UniProtKB-KW"/>
</dbReference>
<dbReference type="InterPro" id="IPR014008">
    <property type="entry name" value="Cbl_synth_MTase_CbiT"/>
</dbReference>
<evidence type="ECO:0000256" key="5">
    <source>
        <dbReference type="ARBA" id="ARBA00022691"/>
    </source>
</evidence>
<evidence type="ECO:0000256" key="1">
    <source>
        <dbReference type="ARBA" id="ARBA00004953"/>
    </source>
</evidence>
<gene>
    <name evidence="7" type="ORF">BFW38_14755</name>
</gene>
<dbReference type="Gene3D" id="3.40.50.150">
    <property type="entry name" value="Vaccinia Virus protein VP39"/>
    <property type="match status" value="1"/>
</dbReference>
<evidence type="ECO:0000256" key="2">
    <source>
        <dbReference type="ARBA" id="ARBA00022573"/>
    </source>
</evidence>
<comment type="pathway">
    <text evidence="1">Cofactor biosynthesis; adenosylcobalamin biosynthesis.</text>
</comment>
<keyword evidence="5" id="KW-0949">S-adenosyl-L-methionine</keyword>
<dbReference type="NCBIfam" id="TIGR02469">
    <property type="entry name" value="CbiT"/>
    <property type="match status" value="1"/>
</dbReference>
<dbReference type="STRING" id="197479.BFW38_14755"/>
<dbReference type="NCBIfam" id="TIGR02467">
    <property type="entry name" value="CbiE"/>
    <property type="match status" value="1"/>
</dbReference>
<organism evidence="7 8">
    <name type="scientific">Terasakiispira papahanaumokuakeensis</name>
    <dbReference type="NCBI Taxonomy" id="197479"/>
    <lineage>
        <taxon>Bacteria</taxon>
        <taxon>Pseudomonadati</taxon>
        <taxon>Pseudomonadota</taxon>
        <taxon>Gammaproteobacteria</taxon>
        <taxon>Oceanospirillales</taxon>
        <taxon>Terasakiispira</taxon>
    </lineage>
</organism>
<keyword evidence="4 7" id="KW-0808">Transferase</keyword>
<dbReference type="OrthoDB" id="9787825at2"/>
<protein>
    <submittedName>
        <fullName evidence="7">Precorrin-6Y methyltransferase</fullName>
    </submittedName>
</protein>
<dbReference type="GO" id="GO:0009236">
    <property type="term" value="P:cobalamin biosynthetic process"/>
    <property type="evidence" value="ECO:0007669"/>
    <property type="project" value="UniProtKB-UniPathway"/>
</dbReference>
<dbReference type="InterPro" id="IPR014777">
    <property type="entry name" value="4pyrrole_Mease_sub1"/>
</dbReference>
<dbReference type="RefSeq" id="WP_068999584.1">
    <property type="nucleotide sequence ID" value="NZ_MDTQ01000001.1"/>
</dbReference>
<keyword evidence="2" id="KW-0169">Cobalamin biosynthesis</keyword>
<dbReference type="EMBL" id="MDTQ01000001">
    <property type="protein sequence ID" value="ODC04600.1"/>
    <property type="molecule type" value="Genomic_DNA"/>
</dbReference>
<dbReference type="Gene3D" id="3.40.1010.10">
    <property type="entry name" value="Cobalt-precorrin-4 Transmethylase, Domain 1"/>
    <property type="match status" value="1"/>
</dbReference>
<dbReference type="InterPro" id="IPR029063">
    <property type="entry name" value="SAM-dependent_MTases_sf"/>
</dbReference>
<dbReference type="AlphaFoldDB" id="A0A1E2VC61"/>
<feature type="domain" description="Tetrapyrrole methylase" evidence="6">
    <location>
        <begin position="10"/>
        <end position="137"/>
    </location>
</feature>
<comment type="caution">
    <text evidence="7">The sequence shown here is derived from an EMBL/GenBank/DDBJ whole genome shotgun (WGS) entry which is preliminary data.</text>
</comment>
<dbReference type="Pfam" id="PF00590">
    <property type="entry name" value="TP_methylase"/>
    <property type="match status" value="1"/>
</dbReference>
<evidence type="ECO:0000256" key="3">
    <source>
        <dbReference type="ARBA" id="ARBA00022603"/>
    </source>
</evidence>
<evidence type="ECO:0000313" key="7">
    <source>
        <dbReference type="EMBL" id="ODC04600.1"/>
    </source>
</evidence>
<dbReference type="InterPro" id="IPR000878">
    <property type="entry name" value="4pyrrol_Mease"/>
</dbReference>
<name>A0A1E2VC61_9GAMM</name>
<proteinExistence type="predicted"/>
<dbReference type="PANTHER" id="PTHR43182">
    <property type="entry name" value="COBALT-PRECORRIN-6B C(15)-METHYLTRANSFERASE (DECARBOXYLATING)"/>
    <property type="match status" value="1"/>
</dbReference>
<dbReference type="CDD" id="cd11644">
    <property type="entry name" value="Precorrin-6Y-MT"/>
    <property type="match status" value="1"/>
</dbReference>